<evidence type="ECO:0000256" key="1">
    <source>
        <dbReference type="ARBA" id="ARBA00022714"/>
    </source>
</evidence>
<keyword evidence="10" id="KW-1185">Reference proteome</keyword>
<sequence length="155" mass="17602">MDEGRVTPTDLLSVGQIAKRTGIAVSALHFYESQGLISAERTSGNQRRFRRHVLRRLSLIQVAKRMGIPLAEVAEVFAALPEDRMPSKRDWDRISRRWRAQLETRRRELERLERELTGCIGCGCVSLNRCRVLNPEDELGREGPGARRLPPLGST</sequence>
<protein>
    <submittedName>
        <fullName evidence="9">MerR family redox-sensitive transcriptional activator SoxR</fullName>
    </submittedName>
</protein>
<evidence type="ECO:0000313" key="10">
    <source>
        <dbReference type="Proteomes" id="UP000317043"/>
    </source>
</evidence>
<keyword evidence="4" id="KW-0411">Iron-sulfur</keyword>
<evidence type="ECO:0000256" key="4">
    <source>
        <dbReference type="ARBA" id="ARBA00023014"/>
    </source>
</evidence>
<dbReference type="PROSITE" id="PS00552">
    <property type="entry name" value="HTH_MERR_1"/>
    <property type="match status" value="1"/>
</dbReference>
<name>A0A543B166_9ACTN</name>
<evidence type="ECO:0000256" key="2">
    <source>
        <dbReference type="ARBA" id="ARBA00022723"/>
    </source>
</evidence>
<dbReference type="SMART" id="SM00422">
    <property type="entry name" value="HTH_MERR"/>
    <property type="match status" value="1"/>
</dbReference>
<evidence type="ECO:0000313" key="9">
    <source>
        <dbReference type="EMBL" id="TQL78573.1"/>
    </source>
</evidence>
<dbReference type="Proteomes" id="UP000317043">
    <property type="component" value="Unassembled WGS sequence"/>
</dbReference>
<reference evidence="9 10" key="1">
    <citation type="submission" date="2019-06" db="EMBL/GenBank/DDBJ databases">
        <title>Sequencing the genomes of 1000 actinobacteria strains.</title>
        <authorList>
            <person name="Klenk H.-P."/>
        </authorList>
    </citation>
    <scope>NUCLEOTIDE SEQUENCE [LARGE SCALE GENOMIC DNA]</scope>
    <source>
        <strain evidence="9 10">DSM 45928</strain>
    </source>
</reference>
<dbReference type="Pfam" id="PF00376">
    <property type="entry name" value="MerR"/>
    <property type="match status" value="1"/>
</dbReference>
<dbReference type="OrthoDB" id="9802944at2"/>
<comment type="caution">
    <text evidence="9">The sequence shown here is derived from an EMBL/GenBank/DDBJ whole genome shotgun (WGS) entry which is preliminary data.</text>
</comment>
<organism evidence="9 10">
    <name type="scientific">Stackebrandtia endophytica</name>
    <dbReference type="NCBI Taxonomy" id="1496996"/>
    <lineage>
        <taxon>Bacteria</taxon>
        <taxon>Bacillati</taxon>
        <taxon>Actinomycetota</taxon>
        <taxon>Actinomycetes</taxon>
        <taxon>Glycomycetales</taxon>
        <taxon>Glycomycetaceae</taxon>
        <taxon>Stackebrandtia</taxon>
    </lineage>
</organism>
<dbReference type="RefSeq" id="WP_142043217.1">
    <property type="nucleotide sequence ID" value="NZ_JBHTGS010000003.1"/>
</dbReference>
<evidence type="ECO:0000256" key="6">
    <source>
        <dbReference type="ARBA" id="ARBA00023125"/>
    </source>
</evidence>
<dbReference type="GO" id="GO:0046872">
    <property type="term" value="F:metal ion binding"/>
    <property type="evidence" value="ECO:0007669"/>
    <property type="project" value="UniProtKB-KW"/>
</dbReference>
<dbReference type="InParanoid" id="A0A543B166"/>
<evidence type="ECO:0000256" key="3">
    <source>
        <dbReference type="ARBA" id="ARBA00023004"/>
    </source>
</evidence>
<accession>A0A543B166</accession>
<keyword evidence="6" id="KW-0238">DNA-binding</keyword>
<keyword evidence="7" id="KW-0804">Transcription</keyword>
<keyword evidence="3" id="KW-0408">Iron</keyword>
<feature type="domain" description="HTH merR-type" evidence="8">
    <location>
        <begin position="11"/>
        <end position="79"/>
    </location>
</feature>
<keyword evidence="5" id="KW-0805">Transcription regulation</keyword>
<dbReference type="PANTHER" id="PTHR30204:SF0">
    <property type="entry name" value="REDOX-SENSITIVE TRANSCRIPTIONAL ACTIVATOR SOXR"/>
    <property type="match status" value="1"/>
</dbReference>
<keyword evidence="2" id="KW-0479">Metal-binding</keyword>
<dbReference type="GO" id="GO:0003700">
    <property type="term" value="F:DNA-binding transcription factor activity"/>
    <property type="evidence" value="ECO:0007669"/>
    <property type="project" value="InterPro"/>
</dbReference>
<dbReference type="Gene3D" id="1.10.1660.10">
    <property type="match status" value="1"/>
</dbReference>
<dbReference type="GO" id="GO:0003677">
    <property type="term" value="F:DNA binding"/>
    <property type="evidence" value="ECO:0007669"/>
    <property type="project" value="UniProtKB-KW"/>
</dbReference>
<evidence type="ECO:0000259" key="8">
    <source>
        <dbReference type="PROSITE" id="PS50937"/>
    </source>
</evidence>
<dbReference type="AlphaFoldDB" id="A0A543B166"/>
<dbReference type="InterPro" id="IPR000551">
    <property type="entry name" value="MerR-type_HTH_dom"/>
</dbReference>
<dbReference type="NCBIfam" id="TIGR01950">
    <property type="entry name" value="SoxR"/>
    <property type="match status" value="1"/>
</dbReference>
<evidence type="ECO:0000256" key="5">
    <source>
        <dbReference type="ARBA" id="ARBA00023015"/>
    </source>
</evidence>
<dbReference type="InterPro" id="IPR010211">
    <property type="entry name" value="Redox-sen_tscrpt-act_SoxR"/>
</dbReference>
<dbReference type="PANTHER" id="PTHR30204">
    <property type="entry name" value="REDOX-CYCLING DRUG-SENSING TRANSCRIPTIONAL ACTIVATOR SOXR"/>
    <property type="match status" value="1"/>
</dbReference>
<dbReference type="InterPro" id="IPR047057">
    <property type="entry name" value="MerR_fam"/>
</dbReference>
<dbReference type="InterPro" id="IPR015358">
    <property type="entry name" value="Tscrpt_reg_MerR_DNA-bd"/>
</dbReference>
<dbReference type="InterPro" id="IPR009061">
    <property type="entry name" value="DNA-bd_dom_put_sf"/>
</dbReference>
<dbReference type="SUPFAM" id="SSF46955">
    <property type="entry name" value="Putative DNA-binding domain"/>
    <property type="match status" value="1"/>
</dbReference>
<proteinExistence type="predicted"/>
<dbReference type="GO" id="GO:0051537">
    <property type="term" value="F:2 iron, 2 sulfur cluster binding"/>
    <property type="evidence" value="ECO:0007669"/>
    <property type="project" value="UniProtKB-KW"/>
</dbReference>
<dbReference type="Pfam" id="PF09278">
    <property type="entry name" value="MerR-DNA-bind"/>
    <property type="match status" value="1"/>
</dbReference>
<dbReference type="PROSITE" id="PS50937">
    <property type="entry name" value="HTH_MERR_2"/>
    <property type="match status" value="1"/>
</dbReference>
<gene>
    <name evidence="9" type="ORF">FB566_4162</name>
</gene>
<dbReference type="EMBL" id="VFOW01000001">
    <property type="protein sequence ID" value="TQL78573.1"/>
    <property type="molecule type" value="Genomic_DNA"/>
</dbReference>
<dbReference type="GO" id="GO:0006979">
    <property type="term" value="P:response to oxidative stress"/>
    <property type="evidence" value="ECO:0007669"/>
    <property type="project" value="InterPro"/>
</dbReference>
<dbReference type="PRINTS" id="PR00040">
    <property type="entry name" value="HTHMERR"/>
</dbReference>
<keyword evidence="1" id="KW-0001">2Fe-2S</keyword>
<evidence type="ECO:0000256" key="7">
    <source>
        <dbReference type="ARBA" id="ARBA00023163"/>
    </source>
</evidence>